<dbReference type="Gene3D" id="1.10.1660.10">
    <property type="match status" value="1"/>
</dbReference>
<organism evidence="2 3">
    <name type="scientific">Candidatus Uhrbacteria bacterium CG10_big_fil_rev_8_21_14_0_10_50_16</name>
    <dbReference type="NCBI Taxonomy" id="1975039"/>
    <lineage>
        <taxon>Bacteria</taxon>
        <taxon>Candidatus Uhriibacteriota</taxon>
    </lineage>
</organism>
<evidence type="ECO:0000259" key="1">
    <source>
        <dbReference type="PROSITE" id="PS50937"/>
    </source>
</evidence>
<dbReference type="InterPro" id="IPR041657">
    <property type="entry name" value="HTH_17"/>
</dbReference>
<dbReference type="InterPro" id="IPR009061">
    <property type="entry name" value="DNA-bd_dom_put_sf"/>
</dbReference>
<dbReference type="GO" id="GO:0006355">
    <property type="term" value="P:regulation of DNA-templated transcription"/>
    <property type="evidence" value="ECO:0007669"/>
    <property type="project" value="InterPro"/>
</dbReference>
<dbReference type="SUPFAM" id="SSF46955">
    <property type="entry name" value="Putative DNA-binding domain"/>
    <property type="match status" value="1"/>
</dbReference>
<dbReference type="InterPro" id="IPR000551">
    <property type="entry name" value="MerR-type_HTH_dom"/>
</dbReference>
<feature type="domain" description="HTH merR-type" evidence="1">
    <location>
        <begin position="17"/>
        <end position="67"/>
    </location>
</feature>
<dbReference type="PROSITE" id="PS50937">
    <property type="entry name" value="HTH_MERR_2"/>
    <property type="match status" value="1"/>
</dbReference>
<evidence type="ECO:0000313" key="2">
    <source>
        <dbReference type="EMBL" id="PIR47334.1"/>
    </source>
</evidence>
<protein>
    <submittedName>
        <fullName evidence="2">DNA-binding protein</fullName>
    </submittedName>
</protein>
<accession>A0A2H0RMW6</accession>
<dbReference type="EMBL" id="PCYM01000009">
    <property type="protein sequence ID" value="PIR47334.1"/>
    <property type="molecule type" value="Genomic_DNA"/>
</dbReference>
<dbReference type="Pfam" id="PF12728">
    <property type="entry name" value="HTH_17"/>
    <property type="match status" value="1"/>
</dbReference>
<sequence>MQDRSTHGEPKKLDDELLTLKEAADLLHCHPNTLRNWDNKGILVAVRFGSRGDRRYRKRDVLKLMEK</sequence>
<comment type="caution">
    <text evidence="2">The sequence shown here is derived from an EMBL/GenBank/DDBJ whole genome shotgun (WGS) entry which is preliminary data.</text>
</comment>
<keyword evidence="2" id="KW-0238">DNA-binding</keyword>
<name>A0A2H0RMW6_9BACT</name>
<reference evidence="2 3" key="1">
    <citation type="submission" date="2017-09" db="EMBL/GenBank/DDBJ databases">
        <title>Depth-based differentiation of microbial function through sediment-hosted aquifers and enrichment of novel symbionts in the deep terrestrial subsurface.</title>
        <authorList>
            <person name="Probst A.J."/>
            <person name="Ladd B."/>
            <person name="Jarett J.K."/>
            <person name="Geller-Mcgrath D.E."/>
            <person name="Sieber C.M."/>
            <person name="Emerson J.B."/>
            <person name="Anantharaman K."/>
            <person name="Thomas B.C."/>
            <person name="Malmstrom R."/>
            <person name="Stieglmeier M."/>
            <person name="Klingl A."/>
            <person name="Woyke T."/>
            <person name="Ryan C.M."/>
            <person name="Banfield J.F."/>
        </authorList>
    </citation>
    <scope>NUCLEOTIDE SEQUENCE [LARGE SCALE GENOMIC DNA]</scope>
    <source>
        <strain evidence="2">CG10_big_fil_rev_8_21_14_0_10_50_16</strain>
    </source>
</reference>
<dbReference type="GO" id="GO:0003677">
    <property type="term" value="F:DNA binding"/>
    <property type="evidence" value="ECO:0007669"/>
    <property type="project" value="UniProtKB-KW"/>
</dbReference>
<dbReference type="Proteomes" id="UP000230084">
    <property type="component" value="Unassembled WGS sequence"/>
</dbReference>
<proteinExistence type="predicted"/>
<gene>
    <name evidence="2" type="ORF">COV06_04055</name>
</gene>
<evidence type="ECO:0000313" key="3">
    <source>
        <dbReference type="Proteomes" id="UP000230084"/>
    </source>
</evidence>
<dbReference type="AlphaFoldDB" id="A0A2H0RMW6"/>